<feature type="region of interest" description="Disordered" evidence="4">
    <location>
        <begin position="327"/>
        <end position="366"/>
    </location>
</feature>
<keyword evidence="7" id="KW-1185">Reference proteome</keyword>
<comment type="similarity">
    <text evidence="1">Belongs to the synembryn family.</text>
</comment>
<keyword evidence="3" id="KW-0143">Chaperone</keyword>
<feature type="region of interest" description="Disordered" evidence="4">
    <location>
        <begin position="301"/>
        <end position="320"/>
    </location>
</feature>
<evidence type="ECO:0000256" key="1">
    <source>
        <dbReference type="ARBA" id="ARBA00009049"/>
    </source>
</evidence>
<feature type="compositionally biased region" description="Low complexity" evidence="4">
    <location>
        <begin position="686"/>
        <end position="698"/>
    </location>
</feature>
<feature type="region of interest" description="Disordered" evidence="4">
    <location>
        <begin position="78"/>
        <end position="116"/>
    </location>
</feature>
<keyword evidence="5" id="KW-0812">Transmembrane</keyword>
<feature type="compositionally biased region" description="Low complexity" evidence="4">
    <location>
        <begin position="249"/>
        <end position="260"/>
    </location>
</feature>
<name>A0AAD7J1S0_9AGAR</name>
<sequence length="893" mass="96947">MHYLKTLENGDANEVIGDNWSPKLNPVLPPLLRVFHALPPTFPAPVAAPLTHVIHSLITIPVSPPLCVEWFAASPRSSGTSSPKGKHVAAPAPPIFIPPSPRRTPTPPPPPAARTSLWGPAISSPLHSHAECALRAAAVRACTPPRCSSRPHPHAPISTCTPARPTFSRAETLHVQSLRSFRCANPPPSTVAPTLPPLDLARTRTRRRVRYATPVSAFARPDATSTCTSAKEASGACARSRRPAAVPHSPVYRTPRSSTRSPPPPHPQRAASRTHHLHTHVASTRTRAAFSSHASRLRLARAAAASHALPPRAPHAAATRTHALHHLHTPNEPRAAHSTARRTPTLPQRAPAPPSPRTHAAPPPPRRRRPYAFVCVCTPSELLVSAPLHTPPRLPLQPAPTPDDPHPLARPQIRRAVFARPNCLDRRTSRTPNCLDRRTSRTPNCPHRRTSRTPHSPYASPGRRRLASHLPPPRLARTLLPPRTHARTPRSPSPRMPDRCLNVHPRRLPLARTHAAFPSHARCCRLARTLLPPRPPLPPRLARRCRLASNAAAASPRRRCRLASHAAAASPRTPLPPRLARTPPALARTHAAPHTHVRGSLTSLLITLAGGLIQSFLTLQLLGSWQSLRALDAESELDAWKLDGLRVLWGLLAMYLLAAAFVSFVGFFGVVRPKSHPQSRPPTACTSPSTTRPLRSSSAPLGPTLRMRLLAGVDSPRTPLPPPRLARTPRRTPTLSQRVPAPSSPRTRAAFPSHARRRRALPPTNSAASHESRAQPAPSPIRPCSFDVCSRARISAGAPRPASAFLTHMHHRAALLSNYIAALSSCARLRSSPQPELAPTAPAFNFILSIQTLSTRLELLLYCITLVSFTQTDKWISSQSTPLQVGGFRKAAC</sequence>
<evidence type="ECO:0000256" key="3">
    <source>
        <dbReference type="ARBA" id="ARBA00023186"/>
    </source>
</evidence>
<comment type="caution">
    <text evidence="6">The sequence shown here is derived from an EMBL/GenBank/DDBJ whole genome shotgun (WGS) entry which is preliminary data.</text>
</comment>
<organism evidence="6 7">
    <name type="scientific">Mycena metata</name>
    <dbReference type="NCBI Taxonomy" id="1033252"/>
    <lineage>
        <taxon>Eukaryota</taxon>
        <taxon>Fungi</taxon>
        <taxon>Dikarya</taxon>
        <taxon>Basidiomycota</taxon>
        <taxon>Agaricomycotina</taxon>
        <taxon>Agaricomycetes</taxon>
        <taxon>Agaricomycetidae</taxon>
        <taxon>Agaricales</taxon>
        <taxon>Marasmiineae</taxon>
        <taxon>Mycenaceae</taxon>
        <taxon>Mycena</taxon>
    </lineage>
</organism>
<feature type="region of interest" description="Disordered" evidence="4">
    <location>
        <begin position="232"/>
        <end position="279"/>
    </location>
</feature>
<feature type="region of interest" description="Disordered" evidence="4">
    <location>
        <begin position="388"/>
        <end position="407"/>
    </location>
</feature>
<dbReference type="GO" id="GO:0005085">
    <property type="term" value="F:guanyl-nucleotide exchange factor activity"/>
    <property type="evidence" value="ECO:0007669"/>
    <property type="project" value="UniProtKB-KW"/>
</dbReference>
<feature type="compositionally biased region" description="Pro residues" evidence="4">
    <location>
        <begin position="350"/>
        <end position="364"/>
    </location>
</feature>
<evidence type="ECO:0000313" key="7">
    <source>
        <dbReference type="Proteomes" id="UP001215598"/>
    </source>
</evidence>
<feature type="compositionally biased region" description="Pro residues" evidence="4">
    <location>
        <begin position="389"/>
        <end position="402"/>
    </location>
</feature>
<keyword evidence="2" id="KW-0344">Guanine-nucleotide releasing factor</keyword>
<feature type="region of interest" description="Disordered" evidence="4">
    <location>
        <begin position="426"/>
        <end position="500"/>
    </location>
</feature>
<keyword evidence="5" id="KW-0472">Membrane</keyword>
<protein>
    <submittedName>
        <fullName evidence="6">Uncharacterized protein</fullName>
    </submittedName>
</protein>
<evidence type="ECO:0000256" key="5">
    <source>
        <dbReference type="SAM" id="Phobius"/>
    </source>
</evidence>
<accession>A0AAD7J1S0</accession>
<dbReference type="EMBL" id="JARKIB010000050">
    <property type="protein sequence ID" value="KAJ7755235.1"/>
    <property type="molecule type" value="Genomic_DNA"/>
</dbReference>
<dbReference type="Pfam" id="PF10165">
    <property type="entry name" value="Ric8"/>
    <property type="match status" value="1"/>
</dbReference>
<reference evidence="6" key="1">
    <citation type="submission" date="2023-03" db="EMBL/GenBank/DDBJ databases">
        <title>Massive genome expansion in bonnet fungi (Mycena s.s.) driven by repeated elements and novel gene families across ecological guilds.</title>
        <authorList>
            <consortium name="Lawrence Berkeley National Laboratory"/>
            <person name="Harder C.B."/>
            <person name="Miyauchi S."/>
            <person name="Viragh M."/>
            <person name="Kuo A."/>
            <person name="Thoen E."/>
            <person name="Andreopoulos B."/>
            <person name="Lu D."/>
            <person name="Skrede I."/>
            <person name="Drula E."/>
            <person name="Henrissat B."/>
            <person name="Morin E."/>
            <person name="Kohler A."/>
            <person name="Barry K."/>
            <person name="LaButti K."/>
            <person name="Morin E."/>
            <person name="Salamov A."/>
            <person name="Lipzen A."/>
            <person name="Mereny Z."/>
            <person name="Hegedus B."/>
            <person name="Baldrian P."/>
            <person name="Stursova M."/>
            <person name="Weitz H."/>
            <person name="Taylor A."/>
            <person name="Grigoriev I.V."/>
            <person name="Nagy L.G."/>
            <person name="Martin F."/>
            <person name="Kauserud H."/>
        </authorList>
    </citation>
    <scope>NUCLEOTIDE SEQUENCE</scope>
    <source>
        <strain evidence="6">CBHHK182m</strain>
    </source>
</reference>
<dbReference type="Proteomes" id="UP001215598">
    <property type="component" value="Unassembled WGS sequence"/>
</dbReference>
<evidence type="ECO:0000313" key="6">
    <source>
        <dbReference type="EMBL" id="KAJ7755235.1"/>
    </source>
</evidence>
<feature type="transmembrane region" description="Helical" evidence="5">
    <location>
        <begin position="647"/>
        <end position="671"/>
    </location>
</feature>
<keyword evidence="5" id="KW-1133">Transmembrane helix</keyword>
<proteinExistence type="inferred from homology"/>
<feature type="compositionally biased region" description="Pro residues" evidence="4">
    <location>
        <begin position="91"/>
        <end position="112"/>
    </location>
</feature>
<dbReference type="AlphaFoldDB" id="A0AAD7J1S0"/>
<gene>
    <name evidence="6" type="ORF">B0H16DRAFT_1830925</name>
</gene>
<dbReference type="InterPro" id="IPR019318">
    <property type="entry name" value="Gua_nucleotide_exch_fac_Ric8"/>
</dbReference>
<feature type="region of interest" description="Disordered" evidence="4">
    <location>
        <begin position="673"/>
        <end position="780"/>
    </location>
</feature>
<evidence type="ECO:0000256" key="4">
    <source>
        <dbReference type="SAM" id="MobiDB-lite"/>
    </source>
</evidence>
<evidence type="ECO:0000256" key="2">
    <source>
        <dbReference type="ARBA" id="ARBA00022658"/>
    </source>
</evidence>